<organism evidence="2 3">
    <name type="scientific">Brassica rapa subsp. trilocularis</name>
    <dbReference type="NCBI Taxonomy" id="1813537"/>
    <lineage>
        <taxon>Eukaryota</taxon>
        <taxon>Viridiplantae</taxon>
        <taxon>Streptophyta</taxon>
        <taxon>Embryophyta</taxon>
        <taxon>Tracheophyta</taxon>
        <taxon>Spermatophyta</taxon>
        <taxon>Magnoliopsida</taxon>
        <taxon>eudicotyledons</taxon>
        <taxon>Gunneridae</taxon>
        <taxon>Pentapetalae</taxon>
        <taxon>rosids</taxon>
        <taxon>malvids</taxon>
        <taxon>Brassicales</taxon>
        <taxon>Brassicaceae</taxon>
        <taxon>Brassiceae</taxon>
        <taxon>Brassica</taxon>
    </lineage>
</organism>
<feature type="transmembrane region" description="Helical" evidence="1">
    <location>
        <begin position="120"/>
        <end position="142"/>
    </location>
</feature>
<name>A0ABQ7N284_BRACM</name>
<evidence type="ECO:0000256" key="1">
    <source>
        <dbReference type="SAM" id="Phobius"/>
    </source>
</evidence>
<sequence length="218" mass="25051">MLLNRNIQNNKGKTALDVLRDIGPLMDSNTEKLIQKSGGKNADLLSKVETTSVFLVKPVNFWEYCSIGMSRYRNHTTDGTRNALLVITALMITATYQTAVQPYDKDEQEYLTDKEYQLEMVLVWGFNTIAFCLAIALTFILLPVGRAYTWWYILISGPLVCSFGISVYLKYDIQPSFVIIYLIFIFGFLLYAFVFYMKWKRGTQKNVPEPKSEPVFRG</sequence>
<feature type="transmembrane region" description="Helical" evidence="1">
    <location>
        <begin position="83"/>
        <end position="100"/>
    </location>
</feature>
<evidence type="ECO:0008006" key="4">
    <source>
        <dbReference type="Google" id="ProtNLM"/>
    </source>
</evidence>
<reference evidence="2 3" key="1">
    <citation type="submission" date="2021-03" db="EMBL/GenBank/DDBJ databases">
        <authorList>
            <person name="King G.J."/>
            <person name="Bancroft I."/>
            <person name="Baten A."/>
            <person name="Bloomfield J."/>
            <person name="Borpatragohain P."/>
            <person name="He Z."/>
            <person name="Irish N."/>
            <person name="Irwin J."/>
            <person name="Liu K."/>
            <person name="Mauleon R.P."/>
            <person name="Moore J."/>
            <person name="Morris R."/>
            <person name="Ostergaard L."/>
            <person name="Wang B."/>
            <person name="Wells R."/>
        </authorList>
    </citation>
    <scope>NUCLEOTIDE SEQUENCE [LARGE SCALE GENOMIC DNA]</scope>
    <source>
        <strain evidence="2">R-o-18</strain>
        <tissue evidence="2">Leaf</tissue>
    </source>
</reference>
<feature type="transmembrane region" description="Helical" evidence="1">
    <location>
        <begin position="177"/>
        <end position="196"/>
    </location>
</feature>
<keyword evidence="1" id="KW-1133">Transmembrane helix</keyword>
<keyword evidence="1" id="KW-0472">Membrane</keyword>
<evidence type="ECO:0000313" key="2">
    <source>
        <dbReference type="EMBL" id="KAG5405022.1"/>
    </source>
</evidence>
<feature type="transmembrane region" description="Helical" evidence="1">
    <location>
        <begin position="149"/>
        <end position="171"/>
    </location>
</feature>
<dbReference type="Proteomes" id="UP000823674">
    <property type="component" value="Chromosome A03"/>
</dbReference>
<keyword evidence="1" id="KW-0812">Transmembrane</keyword>
<gene>
    <name evidence="2" type="primary">A03g503710.1_BraROA</name>
    <name evidence="2" type="ORF">IGI04_011141</name>
</gene>
<keyword evidence="3" id="KW-1185">Reference proteome</keyword>
<dbReference type="EMBL" id="JADBGQ010000003">
    <property type="protein sequence ID" value="KAG5405022.1"/>
    <property type="molecule type" value="Genomic_DNA"/>
</dbReference>
<accession>A0ABQ7N284</accession>
<protein>
    <recommendedName>
        <fullName evidence="4">PGG domain-containing protein</fullName>
    </recommendedName>
</protein>
<comment type="caution">
    <text evidence="2">The sequence shown here is derived from an EMBL/GenBank/DDBJ whole genome shotgun (WGS) entry which is preliminary data.</text>
</comment>
<evidence type="ECO:0000313" key="3">
    <source>
        <dbReference type="Proteomes" id="UP000823674"/>
    </source>
</evidence>
<proteinExistence type="predicted"/>